<protein>
    <recommendedName>
        <fullName evidence="5">Retrotransposon gag domain-containing protein</fullName>
    </recommendedName>
</protein>
<feature type="compositionally biased region" description="Low complexity" evidence="2">
    <location>
        <begin position="35"/>
        <end position="47"/>
    </location>
</feature>
<dbReference type="EMBL" id="NHTK01001287">
    <property type="protein sequence ID" value="PPR00871.1"/>
    <property type="molecule type" value="Genomic_DNA"/>
</dbReference>
<reference evidence="3 4" key="1">
    <citation type="journal article" date="2018" name="Evol. Lett.">
        <title>Horizontal gene cluster transfer increased hallucinogenic mushroom diversity.</title>
        <authorList>
            <person name="Reynolds H.T."/>
            <person name="Vijayakumar V."/>
            <person name="Gluck-Thaler E."/>
            <person name="Korotkin H.B."/>
            <person name="Matheny P.B."/>
            <person name="Slot J.C."/>
        </authorList>
    </citation>
    <scope>NUCLEOTIDE SEQUENCE [LARGE SCALE GENOMIC DNA]</scope>
    <source>
        <strain evidence="3 4">2629</strain>
    </source>
</reference>
<feature type="coiled-coil region" evidence="1">
    <location>
        <begin position="185"/>
        <end position="212"/>
    </location>
</feature>
<evidence type="ECO:0000256" key="1">
    <source>
        <dbReference type="SAM" id="Coils"/>
    </source>
</evidence>
<organism evidence="3 4">
    <name type="scientific">Panaeolus cyanescens</name>
    <dbReference type="NCBI Taxonomy" id="181874"/>
    <lineage>
        <taxon>Eukaryota</taxon>
        <taxon>Fungi</taxon>
        <taxon>Dikarya</taxon>
        <taxon>Basidiomycota</taxon>
        <taxon>Agaricomycotina</taxon>
        <taxon>Agaricomycetes</taxon>
        <taxon>Agaricomycetidae</taxon>
        <taxon>Agaricales</taxon>
        <taxon>Agaricineae</taxon>
        <taxon>Galeropsidaceae</taxon>
        <taxon>Panaeolus</taxon>
    </lineage>
</organism>
<sequence length="617" mass="69185">MPGRRRNNVQDPVSEENTAPEAPKAISDSLNDAMLSSLTSSPAPLTAGSPESVDNNINLANTDAADQALLDQQLTVTHTLKDLLKELRDNMLLHAEMGISFTESIKERLAVFHREFDTLESLPLPGHDIPYNQMGQMDTTNVANSSAVIEAPRSTTPIINPPQQATSSIIPVRDEPPHKNDNFAQNIAREKIRREQEEWQQAEARAKLAKMEAFGREFEARTGKKFIRPDVLREEPYFLHAGPPFNVPMPNYNVPVSPISPSPASGIIPPRLMTHIPSSGNVLPSADLPAPLAKSFPTKRTDEQVIISKNLLDQIQSALNSDPVVAKNAFITPDDKSGKMNPPAPFNGSAEDVLRFLLDVHNHFVFSPSVFHSDAKKIQFALSFCKEGIPAKWKTQCLWEIISGTFRYNTWEDFSNYFLATFGNLQPEHEARQKLYDLRQGDDQTARSFFIEVDVGMRAAGITDQKQIIVHLMDDMLHKVLTNAILDLGVDLNNFEAFRDRVINIDANLRLKKPNPFFASKRQYNKSSISRAPLASTSASSSNVELMCSFCNRKGHIEENCWKKEKVENQGENKKPKPKSDRLRIMGELMEGMDDEEKELFFRMKESAAEDFSSAEE</sequence>
<dbReference type="OrthoDB" id="9445845at2759"/>
<proteinExistence type="predicted"/>
<evidence type="ECO:0008006" key="5">
    <source>
        <dbReference type="Google" id="ProtNLM"/>
    </source>
</evidence>
<keyword evidence="4" id="KW-1185">Reference proteome</keyword>
<dbReference type="AlphaFoldDB" id="A0A409YCZ6"/>
<name>A0A409YCZ6_9AGAR</name>
<evidence type="ECO:0000313" key="4">
    <source>
        <dbReference type="Proteomes" id="UP000284842"/>
    </source>
</evidence>
<feature type="region of interest" description="Disordered" evidence="2">
    <location>
        <begin position="1"/>
        <end position="54"/>
    </location>
</feature>
<comment type="caution">
    <text evidence="3">The sequence shown here is derived from an EMBL/GenBank/DDBJ whole genome shotgun (WGS) entry which is preliminary data.</text>
</comment>
<gene>
    <name evidence="3" type="ORF">CVT24_000323</name>
</gene>
<evidence type="ECO:0000313" key="3">
    <source>
        <dbReference type="EMBL" id="PPR00871.1"/>
    </source>
</evidence>
<evidence type="ECO:0000256" key="2">
    <source>
        <dbReference type="SAM" id="MobiDB-lite"/>
    </source>
</evidence>
<keyword evidence="1" id="KW-0175">Coiled coil</keyword>
<accession>A0A409YCZ6</accession>
<dbReference type="Proteomes" id="UP000284842">
    <property type="component" value="Unassembled WGS sequence"/>
</dbReference>
<dbReference type="InParanoid" id="A0A409YCZ6"/>